<dbReference type="InterPro" id="IPR015424">
    <property type="entry name" value="PyrdxlP-dep_Trfase"/>
</dbReference>
<dbReference type="GO" id="GO:0006520">
    <property type="term" value="P:amino acid metabolic process"/>
    <property type="evidence" value="ECO:0007669"/>
    <property type="project" value="TreeGrafter"/>
</dbReference>
<dbReference type="InterPro" id="IPR015422">
    <property type="entry name" value="PyrdxlP-dep_Trfase_small"/>
</dbReference>
<dbReference type="SUPFAM" id="SSF53383">
    <property type="entry name" value="PLP-dependent transferases"/>
    <property type="match status" value="1"/>
</dbReference>
<gene>
    <name evidence="5" type="ORF">TL16_g10307</name>
</gene>
<dbReference type="GO" id="GO:0008483">
    <property type="term" value="F:transaminase activity"/>
    <property type="evidence" value="ECO:0007669"/>
    <property type="project" value="TreeGrafter"/>
</dbReference>
<accession>A0A9W7B893</accession>
<dbReference type="AlphaFoldDB" id="A0A9W7B893"/>
<evidence type="ECO:0000313" key="6">
    <source>
        <dbReference type="Proteomes" id="UP001162640"/>
    </source>
</evidence>
<sequence>MSLVVRSPLPTLLLLSLLPTALSTLPSTCPSTSPTDLCLPGGKFDPLQNTCLGYNGQTCFGCYTGEFCDTIDKESCSLNLGGGQPAWAQEYWESTLGQPCSETGADFQTEYTFTTAYPPLLKEIKELHANVGNAETEGYEIVLGVGATGVMNSLLYALAASSPSNITLTITAQAPHYGNYVPQTQNTYAYSTHPSILNFETDVENIDKHTYEILTYPNNPDGVKRTPIASKVIYDCIYYWPQFTEVDKKLEYDVMIFSASKHTGHAGSRLGWALVKDKGLAGLMRDFGEREIGVSMDSQIRYTYTLNYLNEQLRTGVNSFYDFSTEVMKGRFDAVTEIFRSEETGEVETVNDISFVNCDTRGAYVWLVHEDESVDLEALLEGEALITGTPGVSYGVGTNYARIQMMARSVEIDDFVERLTKFLGKEYDETLAGKYAAAKTAGVREVKKVVGC</sequence>
<comment type="similarity">
    <text evidence="1">Belongs to the alliinase family.</text>
</comment>
<evidence type="ECO:0000259" key="4">
    <source>
        <dbReference type="Pfam" id="PF04864"/>
    </source>
</evidence>
<proteinExistence type="inferred from homology"/>
<feature type="domain" description="Alliinase C-terminal" evidence="4">
    <location>
        <begin position="83"/>
        <end position="422"/>
    </location>
</feature>
<comment type="caution">
    <text evidence="5">The sequence shown here is derived from an EMBL/GenBank/DDBJ whole genome shotgun (WGS) entry which is preliminary data.</text>
</comment>
<dbReference type="InterPro" id="IPR050478">
    <property type="entry name" value="Ethylene_sulfur-biosynth"/>
</dbReference>
<dbReference type="Pfam" id="PF04864">
    <property type="entry name" value="Alliinase_C"/>
    <property type="match status" value="1"/>
</dbReference>
<evidence type="ECO:0000256" key="1">
    <source>
        <dbReference type="ARBA" id="ARBA00006312"/>
    </source>
</evidence>
<dbReference type="Proteomes" id="UP001162640">
    <property type="component" value="Unassembled WGS sequence"/>
</dbReference>
<dbReference type="InterPro" id="IPR015421">
    <property type="entry name" value="PyrdxlP-dep_Trfase_major"/>
</dbReference>
<evidence type="ECO:0000256" key="2">
    <source>
        <dbReference type="ARBA" id="ARBA00022898"/>
    </source>
</evidence>
<feature type="signal peptide" evidence="3">
    <location>
        <begin position="1"/>
        <end position="23"/>
    </location>
</feature>
<dbReference type="PANTHER" id="PTHR43795">
    <property type="entry name" value="BIFUNCTIONAL ASPARTATE AMINOTRANSFERASE AND GLUTAMATE/ASPARTATE-PREPHENATE AMINOTRANSFERASE-RELATED"/>
    <property type="match status" value="1"/>
</dbReference>
<organism evidence="5 6">
    <name type="scientific">Triparma laevis f. inornata</name>
    <dbReference type="NCBI Taxonomy" id="1714386"/>
    <lineage>
        <taxon>Eukaryota</taxon>
        <taxon>Sar</taxon>
        <taxon>Stramenopiles</taxon>
        <taxon>Ochrophyta</taxon>
        <taxon>Bolidophyceae</taxon>
        <taxon>Parmales</taxon>
        <taxon>Triparmaceae</taxon>
        <taxon>Triparma</taxon>
    </lineage>
</organism>
<reference evidence="6" key="1">
    <citation type="journal article" date="2023" name="Commun. Biol.">
        <title>Genome analysis of Parmales, the sister group of diatoms, reveals the evolutionary specialization of diatoms from phago-mixotrophs to photoautotrophs.</title>
        <authorList>
            <person name="Ban H."/>
            <person name="Sato S."/>
            <person name="Yoshikawa S."/>
            <person name="Yamada K."/>
            <person name="Nakamura Y."/>
            <person name="Ichinomiya M."/>
            <person name="Sato N."/>
            <person name="Blanc-Mathieu R."/>
            <person name="Endo H."/>
            <person name="Kuwata A."/>
            <person name="Ogata H."/>
        </authorList>
    </citation>
    <scope>NUCLEOTIDE SEQUENCE [LARGE SCALE GENOMIC DNA]</scope>
</reference>
<dbReference type="PANTHER" id="PTHR43795:SF20">
    <property type="entry name" value="TRYPTOPHAN AMINOTRANSFERASE-RELATED PROTEIN 3"/>
    <property type="match status" value="1"/>
</dbReference>
<keyword evidence="2" id="KW-0663">Pyridoxal phosphate</keyword>
<dbReference type="Gene3D" id="3.40.640.10">
    <property type="entry name" value="Type I PLP-dependent aspartate aminotransferase-like (Major domain)"/>
    <property type="match status" value="1"/>
</dbReference>
<feature type="chain" id="PRO_5040924914" description="Alliinase C-terminal domain-containing protein" evidence="3">
    <location>
        <begin position="24"/>
        <end position="452"/>
    </location>
</feature>
<evidence type="ECO:0000256" key="3">
    <source>
        <dbReference type="SAM" id="SignalP"/>
    </source>
</evidence>
<keyword evidence="3" id="KW-0732">Signal</keyword>
<protein>
    <recommendedName>
        <fullName evidence="4">Alliinase C-terminal domain-containing protein</fullName>
    </recommendedName>
</protein>
<evidence type="ECO:0000313" key="5">
    <source>
        <dbReference type="EMBL" id="GMH85677.1"/>
    </source>
</evidence>
<dbReference type="InterPro" id="IPR006948">
    <property type="entry name" value="Alliinase_C"/>
</dbReference>
<dbReference type="Gene3D" id="3.90.1150.10">
    <property type="entry name" value="Aspartate Aminotransferase, domain 1"/>
    <property type="match status" value="1"/>
</dbReference>
<dbReference type="EMBL" id="BLQM01000363">
    <property type="protein sequence ID" value="GMH85677.1"/>
    <property type="molecule type" value="Genomic_DNA"/>
</dbReference>
<dbReference type="GO" id="GO:0016846">
    <property type="term" value="F:carbon-sulfur lyase activity"/>
    <property type="evidence" value="ECO:0007669"/>
    <property type="project" value="InterPro"/>
</dbReference>
<name>A0A9W7B893_9STRA</name>